<dbReference type="GO" id="GO:0002250">
    <property type="term" value="P:adaptive immune response"/>
    <property type="evidence" value="ECO:0007669"/>
    <property type="project" value="UniProtKB-KW"/>
</dbReference>
<dbReference type="InterPro" id="IPR007110">
    <property type="entry name" value="Ig-like_dom"/>
</dbReference>
<dbReference type="GeneTree" id="ENSGT00960000189404"/>
<evidence type="ECO:0000256" key="6">
    <source>
        <dbReference type="ARBA" id="ARBA00043266"/>
    </source>
</evidence>
<evidence type="ECO:0000256" key="3">
    <source>
        <dbReference type="ARBA" id="ARBA00023130"/>
    </source>
</evidence>
<dbReference type="PANTHER" id="PTHR19343:SF13">
    <property type="entry name" value="T CELL RECEPTOR ALPHA VARIABLE 21"/>
    <property type="match status" value="1"/>
</dbReference>
<evidence type="ECO:0000313" key="9">
    <source>
        <dbReference type="Proteomes" id="UP000472273"/>
    </source>
</evidence>
<evidence type="ECO:0000256" key="2">
    <source>
        <dbReference type="ARBA" id="ARBA00022859"/>
    </source>
</evidence>
<keyword evidence="6" id="KW-1279">T cell receptor</keyword>
<reference evidence="8" key="1">
    <citation type="submission" date="2025-08" db="UniProtKB">
        <authorList>
            <consortium name="Ensembl"/>
        </authorList>
    </citation>
    <scope>IDENTIFICATION</scope>
</reference>
<dbReference type="InterPro" id="IPR013106">
    <property type="entry name" value="Ig_V-set"/>
</dbReference>
<evidence type="ECO:0000256" key="4">
    <source>
        <dbReference type="ARBA" id="ARBA00023170"/>
    </source>
</evidence>
<dbReference type="SUPFAM" id="SSF48726">
    <property type="entry name" value="Immunoglobulin"/>
    <property type="match status" value="1"/>
</dbReference>
<accession>A0A670ZK25</accession>
<dbReference type="Ensembl" id="ENSPTXT00000023877.1">
    <property type="protein sequence ID" value="ENSPTXP00000023157.1"/>
    <property type="gene ID" value="ENSPTXG00000016060.1"/>
</dbReference>
<protein>
    <recommendedName>
        <fullName evidence="7">Ig-like domain-containing protein</fullName>
    </recommendedName>
</protein>
<dbReference type="AlphaFoldDB" id="A0A670ZK25"/>
<evidence type="ECO:0000313" key="8">
    <source>
        <dbReference type="Ensembl" id="ENSPTXP00000023157.1"/>
    </source>
</evidence>
<keyword evidence="3" id="KW-1064">Adaptive immunity</keyword>
<keyword evidence="1" id="KW-0732">Signal</keyword>
<keyword evidence="5" id="KW-0393">Immunoglobulin domain</keyword>
<keyword evidence="4" id="KW-0675">Receptor</keyword>
<name>A0A670ZK25_PSETE</name>
<reference evidence="8" key="2">
    <citation type="submission" date="2025-09" db="UniProtKB">
        <authorList>
            <consortium name="Ensembl"/>
        </authorList>
    </citation>
    <scope>IDENTIFICATION</scope>
</reference>
<dbReference type="InterPro" id="IPR036179">
    <property type="entry name" value="Ig-like_dom_sf"/>
</dbReference>
<dbReference type="InterPro" id="IPR013783">
    <property type="entry name" value="Ig-like_fold"/>
</dbReference>
<dbReference type="GO" id="GO:0042605">
    <property type="term" value="F:peptide antigen binding"/>
    <property type="evidence" value="ECO:0007669"/>
    <property type="project" value="TreeGrafter"/>
</dbReference>
<evidence type="ECO:0000256" key="1">
    <source>
        <dbReference type="ARBA" id="ARBA00022729"/>
    </source>
</evidence>
<keyword evidence="9" id="KW-1185">Reference proteome</keyword>
<keyword evidence="2" id="KW-0391">Immunity</keyword>
<dbReference type="PROSITE" id="PS50835">
    <property type="entry name" value="IG_LIKE"/>
    <property type="match status" value="1"/>
</dbReference>
<dbReference type="Pfam" id="PF07686">
    <property type="entry name" value="V-set"/>
    <property type="match status" value="1"/>
</dbReference>
<evidence type="ECO:0000259" key="7">
    <source>
        <dbReference type="PROSITE" id="PS50835"/>
    </source>
</evidence>
<dbReference type="GO" id="GO:0042101">
    <property type="term" value="C:T cell receptor complex"/>
    <property type="evidence" value="ECO:0007669"/>
    <property type="project" value="UniProtKB-KW"/>
</dbReference>
<organism evidence="8 9">
    <name type="scientific">Pseudonaja textilis</name>
    <name type="common">Eastern brown snake</name>
    <dbReference type="NCBI Taxonomy" id="8673"/>
    <lineage>
        <taxon>Eukaryota</taxon>
        <taxon>Metazoa</taxon>
        <taxon>Chordata</taxon>
        <taxon>Craniata</taxon>
        <taxon>Vertebrata</taxon>
        <taxon>Euteleostomi</taxon>
        <taxon>Lepidosauria</taxon>
        <taxon>Squamata</taxon>
        <taxon>Bifurcata</taxon>
        <taxon>Unidentata</taxon>
        <taxon>Episquamata</taxon>
        <taxon>Toxicofera</taxon>
        <taxon>Serpentes</taxon>
        <taxon>Colubroidea</taxon>
        <taxon>Elapidae</taxon>
        <taxon>Hydrophiinae</taxon>
        <taxon>Pseudonaja</taxon>
    </lineage>
</organism>
<proteinExistence type="predicted"/>
<dbReference type="InterPro" id="IPR051006">
    <property type="entry name" value="TCR_variable_domain"/>
</dbReference>
<sequence length="100" mass="11429">LFLFFSVRSLDAQVIQTPSKLEVQEGFFFNLKCNYSSQYQSYLWYHQVPGELPTLILSISSEGSEEIKGFVARYLDKGKESQLHCPAAQFQDSGNYFCAL</sequence>
<dbReference type="OMA" id="TISCCEA"/>
<dbReference type="Proteomes" id="UP000472273">
    <property type="component" value="Unplaced"/>
</dbReference>
<evidence type="ECO:0000256" key="5">
    <source>
        <dbReference type="ARBA" id="ARBA00023319"/>
    </source>
</evidence>
<dbReference type="Gene3D" id="2.60.40.10">
    <property type="entry name" value="Immunoglobulins"/>
    <property type="match status" value="1"/>
</dbReference>
<feature type="domain" description="Ig-like" evidence="7">
    <location>
        <begin position="12"/>
        <end position="100"/>
    </location>
</feature>
<dbReference type="PANTHER" id="PTHR19343">
    <property type="entry name" value="T CELL RECEPTOR ALPHA VARIABLE 1-2"/>
    <property type="match status" value="1"/>
</dbReference>